<dbReference type="InterPro" id="IPR000873">
    <property type="entry name" value="AMP-dep_synth/lig_dom"/>
</dbReference>
<dbReference type="Gene3D" id="3.40.50.12780">
    <property type="entry name" value="N-terminal domain of ligase-like"/>
    <property type="match status" value="1"/>
</dbReference>
<dbReference type="Pfam" id="PF00501">
    <property type="entry name" value="AMP-binding"/>
    <property type="match status" value="1"/>
</dbReference>
<comment type="caution">
    <text evidence="2">The sequence shown here is derived from an EMBL/GenBank/DDBJ whole genome shotgun (WGS) entry which is preliminary data.</text>
</comment>
<dbReference type="STRING" id="1754192.A0A1Y1V482"/>
<evidence type="ECO:0000313" key="3">
    <source>
        <dbReference type="Proteomes" id="UP000193944"/>
    </source>
</evidence>
<sequence>MLLTISYINNNEDSEIKETTFAKRFLQTAEEKKDKPILIFYTTESNDEPIRLTYGELLVAINKVATGDVVGLYLPNCLPYVVVEGAIESCGLIMFQLNPTYTSDQLNDEY</sequence>
<dbReference type="OrthoDB" id="1706066at2759"/>
<accession>A0A1Y1V482</accession>
<protein>
    <recommendedName>
        <fullName evidence="1">AMP-dependent synthetase/ligase domain-containing protein</fullName>
    </recommendedName>
</protein>
<keyword evidence="3" id="KW-1185">Reference proteome</keyword>
<reference evidence="2 3" key="2">
    <citation type="submission" date="2016-08" db="EMBL/GenBank/DDBJ databases">
        <title>Pervasive Adenine N6-methylation of Active Genes in Fungi.</title>
        <authorList>
            <consortium name="DOE Joint Genome Institute"/>
            <person name="Mondo S.J."/>
            <person name="Dannebaum R.O."/>
            <person name="Kuo R.C."/>
            <person name="Labutti K."/>
            <person name="Haridas S."/>
            <person name="Kuo A."/>
            <person name="Salamov A."/>
            <person name="Ahrendt S.R."/>
            <person name="Lipzen A."/>
            <person name="Sullivan W."/>
            <person name="Andreopoulos W.B."/>
            <person name="Clum A."/>
            <person name="Lindquist E."/>
            <person name="Daum C."/>
            <person name="Ramamoorthy G.K."/>
            <person name="Gryganskyi A."/>
            <person name="Culley D."/>
            <person name="Magnuson J.K."/>
            <person name="James T.Y."/>
            <person name="O'Malley M.A."/>
            <person name="Stajich J.E."/>
            <person name="Spatafora J.W."/>
            <person name="Visel A."/>
            <person name="Grigoriev I.V."/>
        </authorList>
    </citation>
    <scope>NUCLEOTIDE SEQUENCE [LARGE SCALE GENOMIC DNA]</scope>
    <source>
        <strain evidence="2 3">S4</strain>
    </source>
</reference>
<reference evidence="2 3" key="1">
    <citation type="submission" date="2016-08" db="EMBL/GenBank/DDBJ databases">
        <title>A Parts List for Fungal Cellulosomes Revealed by Comparative Genomics.</title>
        <authorList>
            <consortium name="DOE Joint Genome Institute"/>
            <person name="Haitjema C.H."/>
            <person name="Gilmore S.P."/>
            <person name="Henske J.K."/>
            <person name="Solomon K.V."/>
            <person name="De Groot R."/>
            <person name="Kuo A."/>
            <person name="Mondo S.J."/>
            <person name="Salamov A.A."/>
            <person name="Labutti K."/>
            <person name="Zhao Z."/>
            <person name="Chiniquy J."/>
            <person name="Barry K."/>
            <person name="Brewer H.M."/>
            <person name="Purvine S.O."/>
            <person name="Wright A.T."/>
            <person name="Boxma B."/>
            <person name="Van Alen T."/>
            <person name="Hackstein J.H."/>
            <person name="Baker S.E."/>
            <person name="Grigoriev I.V."/>
            <person name="O'Malley M.A."/>
        </authorList>
    </citation>
    <scope>NUCLEOTIDE SEQUENCE [LARGE SCALE GENOMIC DNA]</scope>
    <source>
        <strain evidence="2 3">S4</strain>
    </source>
</reference>
<dbReference type="AlphaFoldDB" id="A0A1Y1V482"/>
<dbReference type="Proteomes" id="UP000193944">
    <property type="component" value="Unassembled WGS sequence"/>
</dbReference>
<organism evidence="2 3">
    <name type="scientific">Anaeromyces robustus</name>
    <dbReference type="NCBI Taxonomy" id="1754192"/>
    <lineage>
        <taxon>Eukaryota</taxon>
        <taxon>Fungi</taxon>
        <taxon>Fungi incertae sedis</taxon>
        <taxon>Chytridiomycota</taxon>
        <taxon>Chytridiomycota incertae sedis</taxon>
        <taxon>Neocallimastigomycetes</taxon>
        <taxon>Neocallimastigales</taxon>
        <taxon>Neocallimastigaceae</taxon>
        <taxon>Anaeromyces</taxon>
    </lineage>
</organism>
<dbReference type="EMBL" id="MCFG01000767">
    <property type="protein sequence ID" value="ORX46255.1"/>
    <property type="molecule type" value="Genomic_DNA"/>
</dbReference>
<gene>
    <name evidence="2" type="ORF">BCR32DRAFT_288254</name>
</gene>
<dbReference type="SUPFAM" id="SSF56801">
    <property type="entry name" value="Acetyl-CoA synthetase-like"/>
    <property type="match status" value="1"/>
</dbReference>
<feature type="domain" description="AMP-dependent synthetase/ligase" evidence="1">
    <location>
        <begin position="27"/>
        <end position="106"/>
    </location>
</feature>
<name>A0A1Y1V482_9FUNG</name>
<evidence type="ECO:0000313" key="2">
    <source>
        <dbReference type="EMBL" id="ORX46255.1"/>
    </source>
</evidence>
<evidence type="ECO:0000259" key="1">
    <source>
        <dbReference type="Pfam" id="PF00501"/>
    </source>
</evidence>
<dbReference type="InterPro" id="IPR042099">
    <property type="entry name" value="ANL_N_sf"/>
</dbReference>
<proteinExistence type="predicted"/>